<dbReference type="InterPro" id="IPR000014">
    <property type="entry name" value="PAS"/>
</dbReference>
<feature type="domain" description="PAC" evidence="6">
    <location>
        <begin position="79"/>
        <end position="131"/>
    </location>
</feature>
<dbReference type="Proteomes" id="UP000007730">
    <property type="component" value="Chromosome"/>
</dbReference>
<dbReference type="Gene3D" id="3.30.450.20">
    <property type="entry name" value="PAS domain"/>
    <property type="match status" value="1"/>
</dbReference>
<reference evidence="7 8" key="1">
    <citation type="journal article" date="2011" name="J. Bacteriol.">
        <title>Complete genome sequences of the chemolithoautotrophic Oligotropha carboxidovorans strains OM4 and OM5.</title>
        <authorList>
            <person name="Volland S."/>
            <person name="Rachinger M."/>
            <person name="Strittmatter A."/>
            <person name="Daniel R."/>
            <person name="Gottschalk G."/>
            <person name="Meyer O."/>
        </authorList>
    </citation>
    <scope>NUCLEOTIDE SEQUENCE [LARGE SCALE GENOMIC DNA]</scope>
    <source>
        <strain evidence="8">ATCC 49405 / DSM 1227 / KCTC 32145 / OM5</strain>
    </source>
</reference>
<dbReference type="Pfam" id="PF08448">
    <property type="entry name" value="PAS_4"/>
    <property type="match status" value="1"/>
</dbReference>
<name>B6JD37_AFIC5</name>
<dbReference type="GO" id="GO:0016020">
    <property type="term" value="C:membrane"/>
    <property type="evidence" value="ECO:0007669"/>
    <property type="project" value="InterPro"/>
</dbReference>
<proteinExistence type="predicted"/>
<dbReference type="InterPro" id="IPR050482">
    <property type="entry name" value="Sensor_HK_TwoCompSys"/>
</dbReference>
<dbReference type="PROSITE" id="PS50113">
    <property type="entry name" value="PAC"/>
    <property type="match status" value="1"/>
</dbReference>
<dbReference type="PROSITE" id="PS50112">
    <property type="entry name" value="PAS"/>
    <property type="match status" value="1"/>
</dbReference>
<dbReference type="OrthoDB" id="9778496at2"/>
<dbReference type="Pfam" id="PF02518">
    <property type="entry name" value="HATPase_c"/>
    <property type="match status" value="1"/>
</dbReference>
<keyword evidence="2 7" id="KW-0418">Kinase</keyword>
<dbReference type="NCBIfam" id="TIGR00229">
    <property type="entry name" value="sensory_box"/>
    <property type="match status" value="1"/>
</dbReference>
<dbReference type="KEGG" id="ocg:OCA5_c33220"/>
<gene>
    <name evidence="7" type="ordered locus">OCA5_c33220</name>
</gene>
<dbReference type="InterPro" id="IPR003594">
    <property type="entry name" value="HATPase_dom"/>
</dbReference>
<dbReference type="SMART" id="SM00387">
    <property type="entry name" value="HATPase_c"/>
    <property type="match status" value="1"/>
</dbReference>
<dbReference type="SUPFAM" id="SSF55874">
    <property type="entry name" value="ATPase domain of HSP90 chaperone/DNA topoisomerase II/histidine kinase"/>
    <property type="match status" value="1"/>
</dbReference>
<dbReference type="Gene3D" id="1.20.5.1930">
    <property type="match status" value="1"/>
</dbReference>
<dbReference type="InterPro" id="IPR000700">
    <property type="entry name" value="PAS-assoc_C"/>
</dbReference>
<evidence type="ECO:0000313" key="7">
    <source>
        <dbReference type="EMBL" id="AEI07997.1"/>
    </source>
</evidence>
<evidence type="ECO:0000313" key="8">
    <source>
        <dbReference type="Proteomes" id="UP000007730"/>
    </source>
</evidence>
<dbReference type="InterPro" id="IPR001610">
    <property type="entry name" value="PAC"/>
</dbReference>
<sequence length="358" mass="39963">MKSLDTQQQQRALLDNIPDMAWLKDRDCRYLAVNTAYLRVLGLSEKDVLGKMPSEIWPPEIAEVYLRTDRAVLKSGRRRRYEESRRGPDGEPRWFETIKSPIRDESGHIIGTVGISRDISERKAAEDELVASRTQLRALSHYLQTVREEERAHIARELHDELGQTLTAMKMDLVWLRERLSADNGALKPRVERLVGLADRSVTDLQRIASDLRPLMLDELGLVSAVHWLTDTVAGQSNLNINLSFDREDLTYGPEVSTAAFRIVQEALTNIVRHSGARHVTITACHAEDELHIEIVDDGCGLPPTAASPRLHHGLLGMHERANMLGGSVAVESAPGGGTRVRASLPLKQRPAAQEVLP</sequence>
<protein>
    <submittedName>
        <fullName evidence="7">Signal transduction histidine kinase with PAS/PAC sensor domain</fullName>
    </submittedName>
</protein>
<keyword evidence="8" id="KW-1185">Reference proteome</keyword>
<dbReference type="InterPro" id="IPR036890">
    <property type="entry name" value="HATPase_C_sf"/>
</dbReference>
<organism evidence="7 8">
    <name type="scientific">Afipia carboxidovorans (strain ATCC 49405 / DSM 1227 / KCTC 32145 / OM5)</name>
    <name type="common">Oligotropha carboxidovorans</name>
    <dbReference type="NCBI Taxonomy" id="504832"/>
    <lineage>
        <taxon>Bacteria</taxon>
        <taxon>Pseudomonadati</taxon>
        <taxon>Pseudomonadota</taxon>
        <taxon>Alphaproteobacteria</taxon>
        <taxon>Hyphomicrobiales</taxon>
        <taxon>Nitrobacteraceae</taxon>
        <taxon>Afipia</taxon>
    </lineage>
</organism>
<evidence type="ECO:0000259" key="6">
    <source>
        <dbReference type="PROSITE" id="PS50113"/>
    </source>
</evidence>
<dbReference type="PANTHER" id="PTHR24421:SF59">
    <property type="entry name" value="OXYGEN SENSOR HISTIDINE KINASE NREB"/>
    <property type="match status" value="1"/>
</dbReference>
<dbReference type="SUPFAM" id="SSF55785">
    <property type="entry name" value="PYP-like sensor domain (PAS domain)"/>
    <property type="match status" value="1"/>
</dbReference>
<dbReference type="RefSeq" id="WP_012561798.1">
    <property type="nucleotide sequence ID" value="NC_011386.1"/>
</dbReference>
<feature type="domain" description="PAS" evidence="5">
    <location>
        <begin position="6"/>
        <end position="76"/>
    </location>
</feature>
<dbReference type="EMBL" id="CP002826">
    <property type="protein sequence ID" value="AEI07997.1"/>
    <property type="molecule type" value="Genomic_DNA"/>
</dbReference>
<dbReference type="AlphaFoldDB" id="B6JD37"/>
<dbReference type="GO" id="GO:0000155">
    <property type="term" value="F:phosphorelay sensor kinase activity"/>
    <property type="evidence" value="ECO:0007669"/>
    <property type="project" value="InterPro"/>
</dbReference>
<evidence type="ECO:0000256" key="2">
    <source>
        <dbReference type="ARBA" id="ARBA00022777"/>
    </source>
</evidence>
<evidence type="ECO:0000259" key="4">
    <source>
        <dbReference type="PROSITE" id="PS50109"/>
    </source>
</evidence>
<dbReference type="eggNOG" id="COG4585">
    <property type="taxonomic scope" value="Bacteria"/>
</dbReference>
<dbReference type="PANTHER" id="PTHR24421">
    <property type="entry name" value="NITRATE/NITRITE SENSOR PROTEIN NARX-RELATED"/>
    <property type="match status" value="1"/>
</dbReference>
<feature type="domain" description="Histidine kinase" evidence="4">
    <location>
        <begin position="157"/>
        <end position="349"/>
    </location>
</feature>
<evidence type="ECO:0000259" key="5">
    <source>
        <dbReference type="PROSITE" id="PS50112"/>
    </source>
</evidence>
<dbReference type="KEGG" id="oca:OCAR_4624"/>
<dbReference type="SMART" id="SM00091">
    <property type="entry name" value="PAS"/>
    <property type="match status" value="1"/>
</dbReference>
<dbReference type="PROSITE" id="PS50109">
    <property type="entry name" value="HIS_KIN"/>
    <property type="match status" value="1"/>
</dbReference>
<dbReference type="InterPro" id="IPR013656">
    <property type="entry name" value="PAS_4"/>
</dbReference>
<dbReference type="InterPro" id="IPR035965">
    <property type="entry name" value="PAS-like_dom_sf"/>
</dbReference>
<dbReference type="Pfam" id="PF07730">
    <property type="entry name" value="HisKA_3"/>
    <property type="match status" value="1"/>
</dbReference>
<dbReference type="PATRIC" id="fig|504832.7.peg.3492"/>
<dbReference type="STRING" id="504832.OCA5_c33220"/>
<dbReference type="CDD" id="cd16917">
    <property type="entry name" value="HATPase_UhpB-NarQ-NarX-like"/>
    <property type="match status" value="1"/>
</dbReference>
<dbReference type="InterPro" id="IPR005467">
    <property type="entry name" value="His_kinase_dom"/>
</dbReference>
<evidence type="ECO:0000256" key="3">
    <source>
        <dbReference type="ARBA" id="ARBA00023012"/>
    </source>
</evidence>
<keyword evidence="1" id="KW-0808">Transferase</keyword>
<dbReference type="InterPro" id="IPR011712">
    <property type="entry name" value="Sig_transdc_His_kin_sub3_dim/P"/>
</dbReference>
<dbReference type="Gene3D" id="3.30.565.10">
    <property type="entry name" value="Histidine kinase-like ATPase, C-terminal domain"/>
    <property type="match status" value="1"/>
</dbReference>
<dbReference type="CDD" id="cd00130">
    <property type="entry name" value="PAS"/>
    <property type="match status" value="1"/>
</dbReference>
<dbReference type="GO" id="GO:0046983">
    <property type="term" value="F:protein dimerization activity"/>
    <property type="evidence" value="ECO:0007669"/>
    <property type="project" value="InterPro"/>
</dbReference>
<dbReference type="HOGENOM" id="CLU_000445_114_0_5"/>
<keyword evidence="3" id="KW-0902">Two-component regulatory system</keyword>
<dbReference type="SMART" id="SM00086">
    <property type="entry name" value="PAC"/>
    <property type="match status" value="1"/>
</dbReference>
<evidence type="ECO:0000256" key="1">
    <source>
        <dbReference type="ARBA" id="ARBA00022679"/>
    </source>
</evidence>
<accession>B6JD37</accession>